<reference evidence="1" key="2">
    <citation type="journal article" date="2015" name="Data Brief">
        <title>Shoot transcriptome of the giant reed, Arundo donax.</title>
        <authorList>
            <person name="Barrero R.A."/>
            <person name="Guerrero F.D."/>
            <person name="Moolhuijzen P."/>
            <person name="Goolsby J.A."/>
            <person name="Tidwell J."/>
            <person name="Bellgard S.E."/>
            <person name="Bellgard M.I."/>
        </authorList>
    </citation>
    <scope>NUCLEOTIDE SEQUENCE</scope>
    <source>
        <tissue evidence="1">Shoot tissue taken approximately 20 cm above the soil surface</tissue>
    </source>
</reference>
<reference evidence="1" key="1">
    <citation type="submission" date="2014-09" db="EMBL/GenBank/DDBJ databases">
        <authorList>
            <person name="Magalhaes I.L.F."/>
            <person name="Oliveira U."/>
            <person name="Santos F.R."/>
            <person name="Vidigal T.H.D.A."/>
            <person name="Brescovit A.D."/>
            <person name="Santos A.J."/>
        </authorList>
    </citation>
    <scope>NUCLEOTIDE SEQUENCE</scope>
    <source>
        <tissue evidence="1">Shoot tissue taken approximately 20 cm above the soil surface</tissue>
    </source>
</reference>
<proteinExistence type="predicted"/>
<protein>
    <submittedName>
        <fullName evidence="1">Uncharacterized protein</fullName>
    </submittedName>
</protein>
<organism evidence="1">
    <name type="scientific">Arundo donax</name>
    <name type="common">Giant reed</name>
    <name type="synonym">Donax arundinaceus</name>
    <dbReference type="NCBI Taxonomy" id="35708"/>
    <lineage>
        <taxon>Eukaryota</taxon>
        <taxon>Viridiplantae</taxon>
        <taxon>Streptophyta</taxon>
        <taxon>Embryophyta</taxon>
        <taxon>Tracheophyta</taxon>
        <taxon>Spermatophyta</taxon>
        <taxon>Magnoliopsida</taxon>
        <taxon>Liliopsida</taxon>
        <taxon>Poales</taxon>
        <taxon>Poaceae</taxon>
        <taxon>PACMAD clade</taxon>
        <taxon>Arundinoideae</taxon>
        <taxon>Arundineae</taxon>
        <taxon>Arundo</taxon>
    </lineage>
</organism>
<dbReference type="AlphaFoldDB" id="A0A0A8Y3D9"/>
<sequence length="19" mass="2090">MIQICSLLAKVDQLSSLNI</sequence>
<accession>A0A0A8Y3D9</accession>
<evidence type="ECO:0000313" key="1">
    <source>
        <dbReference type="EMBL" id="JAD18292.1"/>
    </source>
</evidence>
<name>A0A0A8Y3D9_ARUDO</name>
<dbReference type="EMBL" id="GBRH01279603">
    <property type="protein sequence ID" value="JAD18292.1"/>
    <property type="molecule type" value="Transcribed_RNA"/>
</dbReference>